<dbReference type="AlphaFoldDB" id="A0A150TIW4"/>
<evidence type="ECO:0000313" key="3">
    <source>
        <dbReference type="Proteomes" id="UP000075502"/>
    </source>
</evidence>
<gene>
    <name evidence="2" type="ORF">BE21_45690</name>
</gene>
<dbReference type="PANTHER" id="PTHR22642">
    <property type="entry name" value="IMIDAZOLONEPROPIONASE"/>
    <property type="match status" value="1"/>
</dbReference>
<dbReference type="InterPro" id="IPR013108">
    <property type="entry name" value="Amidohydro_3"/>
</dbReference>
<evidence type="ECO:0000259" key="1">
    <source>
        <dbReference type="Pfam" id="PF07969"/>
    </source>
</evidence>
<dbReference type="Gene3D" id="2.30.40.10">
    <property type="entry name" value="Urease, subunit C, domain 1"/>
    <property type="match status" value="1"/>
</dbReference>
<dbReference type="SUPFAM" id="SSF51556">
    <property type="entry name" value="Metallo-dependent hydrolases"/>
    <property type="match status" value="1"/>
</dbReference>
<dbReference type="InterPro" id="IPR011059">
    <property type="entry name" value="Metal-dep_hydrolase_composite"/>
</dbReference>
<dbReference type="SUPFAM" id="SSF51338">
    <property type="entry name" value="Composite domain of metallo-dependent hydrolases"/>
    <property type="match status" value="1"/>
</dbReference>
<evidence type="ECO:0000313" key="2">
    <source>
        <dbReference type="EMBL" id="KYG04634.1"/>
    </source>
</evidence>
<dbReference type="Gene3D" id="3.20.20.140">
    <property type="entry name" value="Metal-dependent hydrolases"/>
    <property type="match status" value="1"/>
</dbReference>
<protein>
    <recommendedName>
        <fullName evidence="1">Amidohydrolase 3 domain-containing protein</fullName>
    </recommendedName>
</protein>
<feature type="domain" description="Amidohydrolase 3" evidence="1">
    <location>
        <begin position="5"/>
        <end position="128"/>
    </location>
</feature>
<dbReference type="InterPro" id="IPR032466">
    <property type="entry name" value="Metal_Hydrolase"/>
</dbReference>
<organism evidence="2 3">
    <name type="scientific">Sorangium cellulosum</name>
    <name type="common">Polyangium cellulosum</name>
    <dbReference type="NCBI Taxonomy" id="56"/>
    <lineage>
        <taxon>Bacteria</taxon>
        <taxon>Pseudomonadati</taxon>
        <taxon>Myxococcota</taxon>
        <taxon>Polyangia</taxon>
        <taxon>Polyangiales</taxon>
        <taxon>Polyangiaceae</taxon>
        <taxon>Sorangium</taxon>
    </lineage>
</organism>
<dbReference type="GO" id="GO:0016810">
    <property type="term" value="F:hydrolase activity, acting on carbon-nitrogen (but not peptide) bonds"/>
    <property type="evidence" value="ECO:0007669"/>
    <property type="project" value="InterPro"/>
</dbReference>
<dbReference type="Pfam" id="PF07969">
    <property type="entry name" value="Amidohydro_3"/>
    <property type="match status" value="1"/>
</dbReference>
<dbReference type="EMBL" id="JEME01002323">
    <property type="protein sequence ID" value="KYG04634.1"/>
    <property type="molecule type" value="Genomic_DNA"/>
</dbReference>
<reference evidence="2 3" key="1">
    <citation type="submission" date="2014-02" db="EMBL/GenBank/DDBJ databases">
        <title>The small core and large imbalanced accessory genome model reveals a collaborative survival strategy of Sorangium cellulosum strains in nature.</title>
        <authorList>
            <person name="Han K."/>
            <person name="Peng R."/>
            <person name="Blom J."/>
            <person name="Li Y.-Z."/>
        </authorList>
    </citation>
    <scope>NUCLEOTIDE SEQUENCE [LARGE SCALE GENOMIC DNA]</scope>
    <source>
        <strain evidence="2 3">So0007-03</strain>
    </source>
</reference>
<dbReference type="Proteomes" id="UP000075502">
    <property type="component" value="Unassembled WGS sequence"/>
</dbReference>
<accession>A0A150TIW4</accession>
<sequence>MVVPHVFAERSSPEILSDVQPLASLLGAGVPLALGTDGIGAVMNPFVDLLLATVHPTRPAEALTIEEAVMAYTSGPAYAELEEHRKGTLVPGRLADLAVLSRDIFGPITPEEMVGTTSELTTVGGEIVWASGALALDGEAL</sequence>
<dbReference type="PANTHER" id="PTHR22642:SF2">
    <property type="entry name" value="PROTEIN LONG AFTER FAR-RED 3"/>
    <property type="match status" value="1"/>
</dbReference>
<name>A0A150TIW4_SORCE</name>
<comment type="caution">
    <text evidence="2">The sequence shown here is derived from an EMBL/GenBank/DDBJ whole genome shotgun (WGS) entry which is preliminary data.</text>
</comment>
<proteinExistence type="predicted"/>